<reference evidence="12" key="1">
    <citation type="journal article" date="2014" name="Science">
        <title>The coffee genome provides insight into the convergent evolution of caffeine biosynthesis.</title>
        <authorList>
            <person name="Denoeud F."/>
            <person name="Carretero-Paulet L."/>
            <person name="Dereeper A."/>
            <person name="Droc G."/>
            <person name="Guyot R."/>
            <person name="Pietrella M."/>
            <person name="Zheng C."/>
            <person name="Alberti A."/>
            <person name="Anthony F."/>
            <person name="Aprea G."/>
            <person name="Aury J.M."/>
            <person name="Bento P."/>
            <person name="Bernard M."/>
            <person name="Bocs S."/>
            <person name="Campa C."/>
            <person name="Cenci A."/>
            <person name="Combes M.C."/>
            <person name="Crouzillat D."/>
            <person name="Da Silva C."/>
            <person name="Daddiego L."/>
            <person name="De Bellis F."/>
            <person name="Dussert S."/>
            <person name="Garsmeur O."/>
            <person name="Gayraud T."/>
            <person name="Guignon V."/>
            <person name="Jahn K."/>
            <person name="Jamilloux V."/>
            <person name="Joet T."/>
            <person name="Labadie K."/>
            <person name="Lan T."/>
            <person name="Leclercq J."/>
            <person name="Lepelley M."/>
            <person name="Leroy T."/>
            <person name="Li L.T."/>
            <person name="Librado P."/>
            <person name="Lopez L."/>
            <person name="Munoz A."/>
            <person name="Noel B."/>
            <person name="Pallavicini A."/>
            <person name="Perrotta G."/>
            <person name="Poncet V."/>
            <person name="Pot D."/>
            <person name="Priyono X."/>
            <person name="Rigoreau M."/>
            <person name="Rouard M."/>
            <person name="Rozas J."/>
            <person name="Tranchant-Dubreuil C."/>
            <person name="VanBuren R."/>
            <person name="Zhang Q."/>
            <person name="Andrade A.C."/>
            <person name="Argout X."/>
            <person name="Bertrand B."/>
            <person name="de Kochko A."/>
            <person name="Graziosi G."/>
            <person name="Henry R.J."/>
            <person name="Jayarama X."/>
            <person name="Ming R."/>
            <person name="Nagai C."/>
            <person name="Rounsley S."/>
            <person name="Sankoff D."/>
            <person name="Giuliano G."/>
            <person name="Albert V.A."/>
            <person name="Wincker P."/>
            <person name="Lashermes P."/>
        </authorList>
    </citation>
    <scope>NUCLEOTIDE SEQUENCE [LARGE SCALE GENOMIC DNA]</scope>
    <source>
        <strain evidence="12">cv. DH200-94</strain>
    </source>
</reference>
<dbReference type="Proteomes" id="UP000295252">
    <property type="component" value="Unassembled WGS sequence"/>
</dbReference>
<dbReference type="Gene3D" id="3.80.10.10">
    <property type="entry name" value="Ribonuclease Inhibitor"/>
    <property type="match status" value="3"/>
</dbReference>
<comment type="subcellular location">
    <subcellularLocation>
        <location evidence="1">Membrane</location>
    </subcellularLocation>
</comment>
<organism evidence="11 12">
    <name type="scientific">Coffea canephora</name>
    <name type="common">Robusta coffee</name>
    <dbReference type="NCBI Taxonomy" id="49390"/>
    <lineage>
        <taxon>Eukaryota</taxon>
        <taxon>Viridiplantae</taxon>
        <taxon>Streptophyta</taxon>
        <taxon>Embryophyta</taxon>
        <taxon>Tracheophyta</taxon>
        <taxon>Spermatophyta</taxon>
        <taxon>Magnoliopsida</taxon>
        <taxon>eudicotyledons</taxon>
        <taxon>Gunneridae</taxon>
        <taxon>Pentapetalae</taxon>
        <taxon>asterids</taxon>
        <taxon>lamiids</taxon>
        <taxon>Gentianales</taxon>
        <taxon>Rubiaceae</taxon>
        <taxon>Ixoroideae</taxon>
        <taxon>Gardenieae complex</taxon>
        <taxon>Bertiereae - Coffeeae clade</taxon>
        <taxon>Coffeeae</taxon>
        <taxon>Coffea</taxon>
    </lineage>
</organism>
<dbReference type="SMART" id="SM00369">
    <property type="entry name" value="LRR_TYP"/>
    <property type="match status" value="4"/>
</dbReference>
<dbReference type="InterPro" id="IPR001611">
    <property type="entry name" value="Leu-rich_rpt"/>
</dbReference>
<dbReference type="PANTHER" id="PTHR48009">
    <property type="entry name" value="LEUCINE-RICH REPEAT (LRR) FAMILY PROTEIN"/>
    <property type="match status" value="1"/>
</dbReference>
<dbReference type="Pfam" id="PF00560">
    <property type="entry name" value="LRR_1"/>
    <property type="match status" value="1"/>
</dbReference>
<evidence type="ECO:0000256" key="4">
    <source>
        <dbReference type="ARBA" id="ARBA00022729"/>
    </source>
</evidence>
<sequence>MHKTSRSFLFLLLVLFLLHSLSKIQGLPQQNSISPIDLSALQQIENSLTDVPSSRAPPSARFFTSWDFSSHDPCSTFAGITCSSPFLNPRRVTSLILGTGLSGSLGLAGSLSPSISNLTELNQLVLNPGIVTGPIPAQLGSLRNLRVISLTNNRLTGSIPLSIYALPNLHTLDLSNNQLWGSIPPSISHLDQLKVLVLASNRLSGEIPNELPTQLLHLDLKNNFFSGTLPARMPLSIRYLSASGNSMWGPLNGLESLSELVYLDISMNRFSGTIPPSLFRSSLSSMLLQRNNLSGGVPQQKNTTTPLSSPSSSSSSLKLDFYGEGSIVDLSHNTLTGELPAGAFSGVETLFLNNNRFTGKVPKEYVESLYSGGTKTLYLQHNYLTDFPIISDLKLPDSVSVCLSYNCMVPPVGLTACPASAGEQLSRPAYQCSKFNNGGSTG</sequence>
<dbReference type="OMA" id="SYNCMDP"/>
<keyword evidence="5" id="KW-0677">Repeat</keyword>
<dbReference type="GO" id="GO:0051707">
    <property type="term" value="P:response to other organism"/>
    <property type="evidence" value="ECO:0007669"/>
    <property type="project" value="UniProtKB-ARBA"/>
</dbReference>
<dbReference type="GO" id="GO:0006952">
    <property type="term" value="P:defense response"/>
    <property type="evidence" value="ECO:0007669"/>
    <property type="project" value="UniProtKB-ARBA"/>
</dbReference>
<dbReference type="EMBL" id="HG739335">
    <property type="protein sequence ID" value="CDP18529.1"/>
    <property type="molecule type" value="Genomic_DNA"/>
</dbReference>
<name>A0A068VD86_COFCA</name>
<dbReference type="FunFam" id="3.80.10.10:FF:000400">
    <property type="entry name" value="Nuclear pore complex protein NUP107"/>
    <property type="match status" value="1"/>
</dbReference>
<dbReference type="SUPFAM" id="SSF52058">
    <property type="entry name" value="L domain-like"/>
    <property type="match status" value="1"/>
</dbReference>
<accession>A0A068VD86</accession>
<dbReference type="PhylomeDB" id="A0A068VD86"/>
<evidence type="ECO:0000313" key="12">
    <source>
        <dbReference type="Proteomes" id="UP000295252"/>
    </source>
</evidence>
<dbReference type="InParanoid" id="A0A068VD86"/>
<dbReference type="AlphaFoldDB" id="A0A068VD86"/>
<evidence type="ECO:0000256" key="6">
    <source>
        <dbReference type="ARBA" id="ARBA00022989"/>
    </source>
</evidence>
<dbReference type="InterPro" id="IPR053213">
    <property type="entry name" value="RLP29"/>
</dbReference>
<keyword evidence="3" id="KW-0812">Transmembrane</keyword>
<feature type="signal peptide" evidence="9">
    <location>
        <begin position="1"/>
        <end position="26"/>
    </location>
</feature>
<dbReference type="Pfam" id="PF08263">
    <property type="entry name" value="LRRNT_2"/>
    <property type="match status" value="1"/>
</dbReference>
<feature type="compositionally biased region" description="Low complexity" evidence="8">
    <location>
        <begin position="303"/>
        <end position="314"/>
    </location>
</feature>
<evidence type="ECO:0000259" key="10">
    <source>
        <dbReference type="Pfam" id="PF08263"/>
    </source>
</evidence>
<dbReference type="InterPro" id="IPR003591">
    <property type="entry name" value="Leu-rich_rpt_typical-subtyp"/>
</dbReference>
<keyword evidence="7" id="KW-0472">Membrane</keyword>
<evidence type="ECO:0000256" key="1">
    <source>
        <dbReference type="ARBA" id="ARBA00004370"/>
    </source>
</evidence>
<gene>
    <name evidence="11" type="ORF">GSCOC_T00002393001</name>
</gene>
<keyword evidence="6" id="KW-1133">Transmembrane helix</keyword>
<evidence type="ECO:0000256" key="9">
    <source>
        <dbReference type="SAM" id="SignalP"/>
    </source>
</evidence>
<evidence type="ECO:0000256" key="7">
    <source>
        <dbReference type="ARBA" id="ARBA00023136"/>
    </source>
</evidence>
<evidence type="ECO:0000256" key="5">
    <source>
        <dbReference type="ARBA" id="ARBA00022737"/>
    </source>
</evidence>
<dbReference type="Gramene" id="CDP18529">
    <property type="protein sequence ID" value="CDP18529"/>
    <property type="gene ID" value="GSCOC_T00002393001"/>
</dbReference>
<keyword evidence="4 9" id="KW-0732">Signal</keyword>
<dbReference type="OrthoDB" id="676979at2759"/>
<dbReference type="FunCoup" id="A0A068VD86">
    <property type="interactions" value="11"/>
</dbReference>
<feature type="region of interest" description="Disordered" evidence="8">
    <location>
        <begin position="294"/>
        <end position="314"/>
    </location>
</feature>
<evidence type="ECO:0000256" key="3">
    <source>
        <dbReference type="ARBA" id="ARBA00022692"/>
    </source>
</evidence>
<dbReference type="PROSITE" id="PS51450">
    <property type="entry name" value="LRR"/>
    <property type="match status" value="1"/>
</dbReference>
<protein>
    <submittedName>
        <fullName evidence="11">DH200=94 genomic scaffold, scaffold_251</fullName>
    </submittedName>
</protein>
<dbReference type="PANTHER" id="PTHR48009:SF1">
    <property type="entry name" value="LEUCINE-RICH REPEAT (LRR) FAMILY PROTEIN"/>
    <property type="match status" value="1"/>
</dbReference>
<feature type="chain" id="PRO_5001658815" evidence="9">
    <location>
        <begin position="27"/>
        <end position="442"/>
    </location>
</feature>
<feature type="domain" description="Leucine-rich repeat-containing N-terminal plant-type" evidence="10">
    <location>
        <begin position="37"/>
        <end position="83"/>
    </location>
</feature>
<evidence type="ECO:0000256" key="2">
    <source>
        <dbReference type="ARBA" id="ARBA00022614"/>
    </source>
</evidence>
<dbReference type="Pfam" id="PF13855">
    <property type="entry name" value="LRR_8"/>
    <property type="match status" value="1"/>
</dbReference>
<evidence type="ECO:0000256" key="8">
    <source>
        <dbReference type="SAM" id="MobiDB-lite"/>
    </source>
</evidence>
<proteinExistence type="predicted"/>
<dbReference type="InterPro" id="IPR032675">
    <property type="entry name" value="LRR_dom_sf"/>
</dbReference>
<evidence type="ECO:0000313" key="11">
    <source>
        <dbReference type="EMBL" id="CDP18529.1"/>
    </source>
</evidence>
<keyword evidence="12" id="KW-1185">Reference proteome</keyword>
<dbReference type="GO" id="GO:0016020">
    <property type="term" value="C:membrane"/>
    <property type="evidence" value="ECO:0007669"/>
    <property type="project" value="UniProtKB-SubCell"/>
</dbReference>
<keyword evidence="2" id="KW-0433">Leucine-rich repeat</keyword>
<dbReference type="PRINTS" id="PR00019">
    <property type="entry name" value="LEURICHRPT"/>
</dbReference>
<dbReference type="InterPro" id="IPR013210">
    <property type="entry name" value="LRR_N_plant-typ"/>
</dbReference>